<feature type="region of interest" description="Disordered" evidence="1">
    <location>
        <begin position="189"/>
        <end position="220"/>
    </location>
</feature>
<keyword evidence="3" id="KW-1185">Reference proteome</keyword>
<dbReference type="Proteomes" id="UP001178507">
    <property type="component" value="Unassembled WGS sequence"/>
</dbReference>
<evidence type="ECO:0000313" key="2">
    <source>
        <dbReference type="EMBL" id="CAJ1407389.1"/>
    </source>
</evidence>
<feature type="compositionally biased region" description="Basic and acidic residues" evidence="1">
    <location>
        <begin position="192"/>
        <end position="208"/>
    </location>
</feature>
<gene>
    <name evidence="2" type="ORF">EVOR1521_LOCUS29096</name>
</gene>
<dbReference type="AlphaFoldDB" id="A0AA36NHV6"/>
<comment type="caution">
    <text evidence="2">The sequence shown here is derived from an EMBL/GenBank/DDBJ whole genome shotgun (WGS) entry which is preliminary data.</text>
</comment>
<dbReference type="EMBL" id="CAUJNA010003670">
    <property type="protein sequence ID" value="CAJ1407389.1"/>
    <property type="molecule type" value="Genomic_DNA"/>
</dbReference>
<evidence type="ECO:0000256" key="1">
    <source>
        <dbReference type="SAM" id="MobiDB-lite"/>
    </source>
</evidence>
<organism evidence="2 3">
    <name type="scientific">Effrenium voratum</name>
    <dbReference type="NCBI Taxonomy" id="2562239"/>
    <lineage>
        <taxon>Eukaryota</taxon>
        <taxon>Sar</taxon>
        <taxon>Alveolata</taxon>
        <taxon>Dinophyceae</taxon>
        <taxon>Suessiales</taxon>
        <taxon>Symbiodiniaceae</taxon>
        <taxon>Effrenium</taxon>
    </lineage>
</organism>
<proteinExistence type="predicted"/>
<protein>
    <submittedName>
        <fullName evidence="2">Uncharacterized protein</fullName>
    </submittedName>
</protein>
<evidence type="ECO:0000313" key="3">
    <source>
        <dbReference type="Proteomes" id="UP001178507"/>
    </source>
</evidence>
<sequence>MVEYNSASMNAWIPARLLRQGQRIATFDLDCKDGVEISKIRLPPPHAGKGGSAPGPPATTLPIQAGDFCFYKSSAHGWIPAKVLSSRGDLYDLDVKPGANAENMFRLLDGVVVEYHSQSSNSWIPAKLLNKASEPGTFDLDCKMSVPVTKIRPPADAVGGSGPPKQSRGGAAGATAGFFGWWGGEAQAGYAEPEKGKGKDKGKDKGKGYEGGFVPNPAGGTTSDVPQQEWSMFGGWGGAPKVTFWRYCPQDGRHLDIRSEPNIDGARSLNCLGAGDVFCVIQEKQGPGGVLYLELADGRGWVRPSRKGIVKTKVMPRFQRKSSMADGFSMPHCDSMRL</sequence>
<accession>A0AA36NHV6</accession>
<feature type="region of interest" description="Disordered" evidence="1">
    <location>
        <begin position="153"/>
        <end position="172"/>
    </location>
</feature>
<name>A0AA36NHV6_9DINO</name>
<reference evidence="2" key="1">
    <citation type="submission" date="2023-08" db="EMBL/GenBank/DDBJ databases">
        <authorList>
            <person name="Chen Y."/>
            <person name="Shah S."/>
            <person name="Dougan E. K."/>
            <person name="Thang M."/>
            <person name="Chan C."/>
        </authorList>
    </citation>
    <scope>NUCLEOTIDE SEQUENCE</scope>
</reference>